<dbReference type="PROSITE" id="PS51194">
    <property type="entry name" value="HELICASE_CTER"/>
    <property type="match status" value="1"/>
</dbReference>
<feature type="domain" description="Helicase ATP-binding" evidence="4">
    <location>
        <begin position="349"/>
        <end position="504"/>
    </location>
</feature>
<keyword evidence="7" id="KW-1185">Reference proteome</keyword>
<feature type="compositionally biased region" description="Polar residues" evidence="2">
    <location>
        <begin position="896"/>
        <end position="922"/>
    </location>
</feature>
<dbReference type="GO" id="GO:0016887">
    <property type="term" value="F:ATP hydrolysis activity"/>
    <property type="evidence" value="ECO:0007669"/>
    <property type="project" value="TreeGrafter"/>
</dbReference>
<gene>
    <name evidence="6" type="ORF">FIV42_15515</name>
</gene>
<dbReference type="CDD" id="cd06529">
    <property type="entry name" value="S24_LexA-like"/>
    <property type="match status" value="1"/>
</dbReference>
<dbReference type="Gene3D" id="3.40.50.300">
    <property type="entry name" value="P-loop containing nucleotide triphosphate hydrolases"/>
    <property type="match status" value="2"/>
</dbReference>
<sequence length="1303" mass="145392">MSSPFTQIPQSAWLASNDLAFAFFDGYPVTDGHTLIVPHRVVPTWFDATVEEQQAIMQLVDEVKAVLDARFEPDGYNIGINAGEAAGQTVMHLHVHVIPRYKGDMPDPRGGVRHVIPWKGNYLAESSPSLATGGADDHFVDHLRPLFARAQRIAIVAAFVQDSGLQLLQSPLRSALDRGVDVRLLTGDYFNITQVEALKRLLDWMDGAAAVREQAAREGSLEVRVVEVGKRDGWPKSFHPKSWRFESPSFGVAFVGSSNISHTALTVGSEWNLRVRRQSDPQGYGEVVRAFDAQWDEATPLTLDWVSGYELRARAKPKPLPTGEEDEEAPAEVPTPHDVQAEALEALEKARKNGRERALVVHATGLGKTWLAAFDVRAFADYFHTSPRVLFVAHRAEILQQAADTFRRILPEATFGWYVGSRSQAHGDVVFASVQKLTYGDNLAALKPDAFDYIIVDEVHHAAAPSYRRILEHLDPAFLLGLTATPDRADEADIRPLFDDFVAHRASIGEGIELEFLSPFHYFGLADVTDYAPIPWRNGKFQTEALTKAVATHERMARVWEALAEHPGESTIIFCSSIDHARFVSEWLAERDMQVAAIFSGPDSADRDASLRALKDGELDAVCAVDILNEGVDIPRVDRVVMLRPTESPVVFMQQLGRGLRTADGKDYLTVLDFVGNHRVFLDRVRTLLSLGPKPLSLRKFLEKGEQPELPKGCQINIELEAIDLLKDLLPTSSRSSLVREYRELHQARGKRPTASELHTLGFNLRTLKKHGGWFGFLADEGDLTDAELEAWRVGEAWFHELETTTLNKSYKMVVVQALLDADALDTGLPIDAVSDRCHRILARSPELFQDIASLTQLDDPRDPDSEQWRNFWDAMPLSVWSGDYRRTIDNPWFTRTTNKPTITSPRGTSGEDQGGASSRSGNEPRYFTSHVPVPSAPAAREAFLTMTRELVEYRLTKYRERYDEAAQETGAFRAKLISNKRDPILKLPSRKKHPDIPRGETTVALPDGQKWRFRFVKIAVNVAHPVGANKNRLPDLLRTWFGPAAGEPGTEFRVEFRPTKDGWRIEPLGAHVIPFPRPGHVIAFPNLQAAAGAHRLPQDETPTWTQLRLADADAPSADFAVQAHGDSMDGGDVADERIRNGDWVLMRWARGEPLEAVEGRVALVRHAGESDEAPAYYLKRVVETEEGFELRSDNPRVPALEASEETVVVALCVGVTPRHEATSRHMDAFVAALPAQLERHGVTREPAYAAALEEEARRLAEDAADRSEFIALLSDWMVAEYEVDEAFSSALLDRIWQQTQRD</sequence>
<dbReference type="PROSITE" id="PS51084">
    <property type="entry name" value="HIT_2"/>
    <property type="match status" value="1"/>
</dbReference>
<dbReference type="InterPro" id="IPR019808">
    <property type="entry name" value="Histidine_triad_CS"/>
</dbReference>
<evidence type="ECO:0000313" key="7">
    <source>
        <dbReference type="Proteomes" id="UP000315995"/>
    </source>
</evidence>
<feature type="region of interest" description="Disordered" evidence="2">
    <location>
        <begin position="316"/>
        <end position="337"/>
    </location>
</feature>
<dbReference type="RefSeq" id="WP_141198576.1">
    <property type="nucleotide sequence ID" value="NZ_CP041186.1"/>
</dbReference>
<dbReference type="InterPro" id="IPR015927">
    <property type="entry name" value="Peptidase_S24_S26A/B/C"/>
</dbReference>
<dbReference type="OrthoDB" id="9804086at2"/>
<accession>A0A4Y6PVF0</accession>
<dbReference type="GO" id="GO:0003677">
    <property type="term" value="F:DNA binding"/>
    <property type="evidence" value="ECO:0007669"/>
    <property type="project" value="InterPro"/>
</dbReference>
<evidence type="ECO:0000259" key="4">
    <source>
        <dbReference type="PROSITE" id="PS51192"/>
    </source>
</evidence>
<dbReference type="InterPro" id="IPR036265">
    <property type="entry name" value="HIT-like_sf"/>
</dbReference>
<evidence type="ECO:0000259" key="5">
    <source>
        <dbReference type="PROSITE" id="PS51194"/>
    </source>
</evidence>
<dbReference type="SUPFAM" id="SSF52540">
    <property type="entry name" value="P-loop containing nucleoside triphosphate hydrolases"/>
    <property type="match status" value="1"/>
</dbReference>
<dbReference type="InterPro" id="IPR011146">
    <property type="entry name" value="HIT-like"/>
</dbReference>
<dbReference type="InterPro" id="IPR027417">
    <property type="entry name" value="P-loop_NTPase"/>
</dbReference>
<dbReference type="InterPro" id="IPR014001">
    <property type="entry name" value="Helicase_ATP-bd"/>
</dbReference>
<dbReference type="CDD" id="cd18032">
    <property type="entry name" value="DEXHc_RE_I_III_res"/>
    <property type="match status" value="1"/>
</dbReference>
<dbReference type="InterPro" id="IPR006935">
    <property type="entry name" value="Helicase/UvrB_N"/>
</dbReference>
<evidence type="ECO:0000259" key="3">
    <source>
        <dbReference type="PROSITE" id="PS51084"/>
    </source>
</evidence>
<feature type="domain" description="Helicase C-terminal" evidence="5">
    <location>
        <begin position="555"/>
        <end position="702"/>
    </location>
</feature>
<dbReference type="GO" id="GO:0005524">
    <property type="term" value="F:ATP binding"/>
    <property type="evidence" value="ECO:0007669"/>
    <property type="project" value="InterPro"/>
</dbReference>
<dbReference type="SMART" id="SM00487">
    <property type="entry name" value="DEXDc"/>
    <property type="match status" value="1"/>
</dbReference>
<dbReference type="Gene3D" id="2.10.109.10">
    <property type="entry name" value="Umud Fragment, subunit A"/>
    <property type="match status" value="1"/>
</dbReference>
<evidence type="ECO:0000313" key="6">
    <source>
        <dbReference type="EMBL" id="QDG52099.1"/>
    </source>
</evidence>
<dbReference type="InterPro" id="IPR036286">
    <property type="entry name" value="LexA/Signal_pep-like_sf"/>
</dbReference>
<dbReference type="EMBL" id="CP041186">
    <property type="protein sequence ID" value="QDG52099.1"/>
    <property type="molecule type" value="Genomic_DNA"/>
</dbReference>
<dbReference type="InterPro" id="IPR039418">
    <property type="entry name" value="LexA-like"/>
</dbReference>
<dbReference type="SMART" id="SM00490">
    <property type="entry name" value="HELICc"/>
    <property type="match status" value="1"/>
</dbReference>
<organism evidence="6 7">
    <name type="scientific">Persicimonas caeni</name>
    <dbReference type="NCBI Taxonomy" id="2292766"/>
    <lineage>
        <taxon>Bacteria</taxon>
        <taxon>Deltaproteobacteria</taxon>
        <taxon>Bradymonadales</taxon>
        <taxon>Bradymonadaceae</taxon>
        <taxon>Persicimonas</taxon>
    </lineage>
</organism>
<dbReference type="SUPFAM" id="SSF56024">
    <property type="entry name" value="Phospholipase D/nuclease"/>
    <property type="match status" value="1"/>
</dbReference>
<dbReference type="InterPro" id="IPR052511">
    <property type="entry name" value="ATP-dep_Helicase"/>
</dbReference>
<dbReference type="Proteomes" id="UP000315995">
    <property type="component" value="Chromosome"/>
</dbReference>
<reference evidence="6 7" key="1">
    <citation type="submission" date="2019-06" db="EMBL/GenBank/DDBJ databases">
        <title>Persicimonas caeni gen. nov., sp. nov., a predatory bacterium isolated from solar saltern.</title>
        <authorList>
            <person name="Wang S."/>
        </authorList>
    </citation>
    <scope>NUCLEOTIDE SEQUENCE [LARGE SCALE GENOMIC DNA]</scope>
    <source>
        <strain evidence="6 7">YN101</strain>
    </source>
</reference>
<dbReference type="Pfam" id="PF01230">
    <property type="entry name" value="HIT"/>
    <property type="match status" value="1"/>
</dbReference>
<dbReference type="PANTHER" id="PTHR47962:SF4">
    <property type="entry name" value="HELICASE"/>
    <property type="match status" value="1"/>
</dbReference>
<dbReference type="SUPFAM" id="SSF51306">
    <property type="entry name" value="LexA/Signal peptidase"/>
    <property type="match status" value="1"/>
</dbReference>
<dbReference type="Gene3D" id="3.30.870.10">
    <property type="entry name" value="Endonuclease Chain A"/>
    <property type="match status" value="1"/>
</dbReference>
<dbReference type="Pfam" id="PF00717">
    <property type="entry name" value="Peptidase_S24"/>
    <property type="match status" value="1"/>
</dbReference>
<accession>A0A5B8Y675</accession>
<evidence type="ECO:0000256" key="1">
    <source>
        <dbReference type="PROSITE-ProRule" id="PRU00464"/>
    </source>
</evidence>
<protein>
    <submittedName>
        <fullName evidence="6">HIT domain-containing protein</fullName>
    </submittedName>
</protein>
<feature type="region of interest" description="Disordered" evidence="2">
    <location>
        <begin position="896"/>
        <end position="933"/>
    </location>
</feature>
<dbReference type="CDD" id="cd18799">
    <property type="entry name" value="SF2_C_EcoAI-like"/>
    <property type="match status" value="1"/>
</dbReference>
<feature type="domain" description="HIT" evidence="3">
    <location>
        <begin position="1"/>
        <end position="107"/>
    </location>
</feature>
<evidence type="ECO:0000256" key="2">
    <source>
        <dbReference type="SAM" id="MobiDB-lite"/>
    </source>
</evidence>
<name>A0A4Y6PVF0_PERCE</name>
<dbReference type="InterPro" id="IPR001650">
    <property type="entry name" value="Helicase_C-like"/>
</dbReference>
<dbReference type="Pfam" id="PF00271">
    <property type="entry name" value="Helicase_C"/>
    <property type="match status" value="1"/>
</dbReference>
<dbReference type="Pfam" id="PF04851">
    <property type="entry name" value="ResIII"/>
    <property type="match status" value="1"/>
</dbReference>
<dbReference type="SUPFAM" id="SSF54197">
    <property type="entry name" value="HIT-like"/>
    <property type="match status" value="1"/>
</dbReference>
<dbReference type="PROSITE" id="PS00892">
    <property type="entry name" value="HIT_1"/>
    <property type="match status" value="1"/>
</dbReference>
<dbReference type="PANTHER" id="PTHR47962">
    <property type="entry name" value="ATP-DEPENDENT HELICASE LHR-RELATED-RELATED"/>
    <property type="match status" value="1"/>
</dbReference>
<dbReference type="PROSITE" id="PS51192">
    <property type="entry name" value="HELICASE_ATP_BIND_1"/>
    <property type="match status" value="1"/>
</dbReference>
<proteinExistence type="predicted"/>
<feature type="short sequence motif" description="Histidine triad motif" evidence="1">
    <location>
        <begin position="92"/>
        <end position="96"/>
    </location>
</feature>
<dbReference type="Gene3D" id="3.30.428.10">
    <property type="entry name" value="HIT-like"/>
    <property type="match status" value="1"/>
</dbReference>